<feature type="compositionally biased region" description="Polar residues" evidence="1">
    <location>
        <begin position="60"/>
        <end position="73"/>
    </location>
</feature>
<dbReference type="Proteomes" id="UP001454036">
    <property type="component" value="Unassembled WGS sequence"/>
</dbReference>
<accession>A0AAV3PUU4</accession>
<organism evidence="2 3">
    <name type="scientific">Lithospermum erythrorhizon</name>
    <name type="common">Purple gromwell</name>
    <name type="synonym">Lithospermum officinale var. erythrorhizon</name>
    <dbReference type="NCBI Taxonomy" id="34254"/>
    <lineage>
        <taxon>Eukaryota</taxon>
        <taxon>Viridiplantae</taxon>
        <taxon>Streptophyta</taxon>
        <taxon>Embryophyta</taxon>
        <taxon>Tracheophyta</taxon>
        <taxon>Spermatophyta</taxon>
        <taxon>Magnoliopsida</taxon>
        <taxon>eudicotyledons</taxon>
        <taxon>Gunneridae</taxon>
        <taxon>Pentapetalae</taxon>
        <taxon>asterids</taxon>
        <taxon>lamiids</taxon>
        <taxon>Boraginales</taxon>
        <taxon>Boraginaceae</taxon>
        <taxon>Boraginoideae</taxon>
        <taxon>Lithospermeae</taxon>
        <taxon>Lithospermum</taxon>
    </lineage>
</organism>
<feature type="compositionally biased region" description="Basic and acidic residues" evidence="1">
    <location>
        <begin position="233"/>
        <end position="246"/>
    </location>
</feature>
<evidence type="ECO:0000256" key="1">
    <source>
        <dbReference type="SAM" id="MobiDB-lite"/>
    </source>
</evidence>
<keyword evidence="3" id="KW-1185">Reference proteome</keyword>
<comment type="caution">
    <text evidence="2">The sequence shown here is derived from an EMBL/GenBank/DDBJ whole genome shotgun (WGS) entry which is preliminary data.</text>
</comment>
<dbReference type="PANTHER" id="PTHR47070:SF2">
    <property type="entry name" value="OS06G0206100 PROTEIN"/>
    <property type="match status" value="1"/>
</dbReference>
<dbReference type="EMBL" id="BAABME010018486">
    <property type="protein sequence ID" value="GAA0154008.1"/>
    <property type="molecule type" value="Genomic_DNA"/>
</dbReference>
<evidence type="ECO:0000313" key="3">
    <source>
        <dbReference type="Proteomes" id="UP001454036"/>
    </source>
</evidence>
<feature type="region of interest" description="Disordered" evidence="1">
    <location>
        <begin position="174"/>
        <end position="248"/>
    </location>
</feature>
<gene>
    <name evidence="2" type="ORF">LIER_37784</name>
</gene>
<dbReference type="PANTHER" id="PTHR47070">
    <property type="entry name" value="HYDROXYPROLINE-RICH GLYCOPROTEIN-LIKE"/>
    <property type="match status" value="1"/>
</dbReference>
<protein>
    <submittedName>
        <fullName evidence="2">Uncharacterized protein</fullName>
    </submittedName>
</protein>
<evidence type="ECO:0000313" key="2">
    <source>
        <dbReference type="EMBL" id="GAA0154008.1"/>
    </source>
</evidence>
<reference evidence="2 3" key="1">
    <citation type="submission" date="2024-01" db="EMBL/GenBank/DDBJ databases">
        <title>The complete chloroplast genome sequence of Lithospermum erythrorhizon: insights into the phylogenetic relationship among Boraginaceae species and the maternal lineages of purple gromwells.</title>
        <authorList>
            <person name="Okada T."/>
            <person name="Watanabe K."/>
        </authorList>
    </citation>
    <scope>NUCLEOTIDE SEQUENCE [LARGE SCALE GENOMIC DNA]</scope>
</reference>
<feature type="region of interest" description="Disordered" evidence="1">
    <location>
        <begin position="60"/>
        <end position="113"/>
    </location>
</feature>
<name>A0AAV3PUU4_LITER</name>
<proteinExistence type="predicted"/>
<sequence>MIFFEGQHFVSQDVFIFAFLPASSKMKLSSTPTNDFASSAPVNSSQLELLVIKSRQVDNNFQSRNGPSHLQPRQSREAKPVGTGKVLLEDNQGPLPDADPFHVPSRDSKQTTNVGGIKREVGVVGARCQSSDSGKLSSISSNMVSHHSQNVTPESTEPASSVGISFSNNRYGRRAHHSVGHPKAPQTNKEWKLSVAPQTSKEWKPKLNQKAAANGVRTIGSPTKAALPSDNSKNMETDSQLKDKHSQMNASENQNVIIAAHIRVSESDRYRLTFGSLRAELETASSGIEAPDVAEASTSDRSVRFVIRK</sequence>
<dbReference type="AlphaFoldDB" id="A0AAV3PUU4"/>